<organism evidence="3 4">
    <name type="scientific">Cucumis sativus</name>
    <name type="common">Cucumber</name>
    <dbReference type="NCBI Taxonomy" id="3659"/>
    <lineage>
        <taxon>Eukaryota</taxon>
        <taxon>Viridiplantae</taxon>
        <taxon>Streptophyta</taxon>
        <taxon>Embryophyta</taxon>
        <taxon>Tracheophyta</taxon>
        <taxon>Spermatophyta</taxon>
        <taxon>Magnoliopsida</taxon>
        <taxon>eudicotyledons</taxon>
        <taxon>Gunneridae</taxon>
        <taxon>Pentapetalae</taxon>
        <taxon>rosids</taxon>
        <taxon>fabids</taxon>
        <taxon>Cucurbitales</taxon>
        <taxon>Cucurbitaceae</taxon>
        <taxon>Benincaseae</taxon>
        <taxon>Cucumis</taxon>
    </lineage>
</organism>
<reference evidence="3 4" key="1">
    <citation type="journal article" date="2009" name="Nat. Genet.">
        <title>The genome of the cucumber, Cucumis sativus L.</title>
        <authorList>
            <person name="Huang S."/>
            <person name="Li R."/>
            <person name="Zhang Z."/>
            <person name="Li L."/>
            <person name="Gu X."/>
            <person name="Fan W."/>
            <person name="Lucas W.J."/>
            <person name="Wang X."/>
            <person name="Xie B."/>
            <person name="Ni P."/>
            <person name="Ren Y."/>
            <person name="Zhu H."/>
            <person name="Li J."/>
            <person name="Lin K."/>
            <person name="Jin W."/>
            <person name="Fei Z."/>
            <person name="Li G."/>
            <person name="Staub J."/>
            <person name="Kilian A."/>
            <person name="van der Vossen E.A."/>
            <person name="Wu Y."/>
            <person name="Guo J."/>
            <person name="He J."/>
            <person name="Jia Z."/>
            <person name="Ren Y."/>
            <person name="Tian G."/>
            <person name="Lu Y."/>
            <person name="Ruan J."/>
            <person name="Qian W."/>
            <person name="Wang M."/>
            <person name="Huang Q."/>
            <person name="Li B."/>
            <person name="Xuan Z."/>
            <person name="Cao J."/>
            <person name="Asan"/>
            <person name="Wu Z."/>
            <person name="Zhang J."/>
            <person name="Cai Q."/>
            <person name="Bai Y."/>
            <person name="Zhao B."/>
            <person name="Han Y."/>
            <person name="Li Y."/>
            <person name="Li X."/>
            <person name="Wang S."/>
            <person name="Shi Q."/>
            <person name="Liu S."/>
            <person name="Cho W.K."/>
            <person name="Kim J.Y."/>
            <person name="Xu Y."/>
            <person name="Heller-Uszynska K."/>
            <person name="Miao H."/>
            <person name="Cheng Z."/>
            <person name="Zhang S."/>
            <person name="Wu J."/>
            <person name="Yang Y."/>
            <person name="Kang H."/>
            <person name="Li M."/>
            <person name="Liang H."/>
            <person name="Ren X."/>
            <person name="Shi Z."/>
            <person name="Wen M."/>
            <person name="Jian M."/>
            <person name="Yang H."/>
            <person name="Zhang G."/>
            <person name="Yang Z."/>
            <person name="Chen R."/>
            <person name="Liu S."/>
            <person name="Li J."/>
            <person name="Ma L."/>
            <person name="Liu H."/>
            <person name="Zhou Y."/>
            <person name="Zhao J."/>
            <person name="Fang X."/>
            <person name="Li G."/>
            <person name="Fang L."/>
            <person name="Li Y."/>
            <person name="Liu D."/>
            <person name="Zheng H."/>
            <person name="Zhang Y."/>
            <person name="Qin N."/>
            <person name="Li Z."/>
            <person name="Yang G."/>
            <person name="Yang S."/>
            <person name="Bolund L."/>
            <person name="Kristiansen K."/>
            <person name="Zheng H."/>
            <person name="Li S."/>
            <person name="Zhang X."/>
            <person name="Yang H."/>
            <person name="Wang J."/>
            <person name="Sun R."/>
            <person name="Zhang B."/>
            <person name="Jiang S."/>
            <person name="Wang J."/>
            <person name="Du Y."/>
            <person name="Li S."/>
        </authorList>
    </citation>
    <scope>NUCLEOTIDE SEQUENCE [LARGE SCALE GENOMIC DNA]</scope>
    <source>
        <strain evidence="4">cv. 9930</strain>
    </source>
</reference>
<evidence type="ECO:0000256" key="2">
    <source>
        <dbReference type="SAM" id="SignalP"/>
    </source>
</evidence>
<dbReference type="EMBL" id="CM002926">
    <property type="protein sequence ID" value="KGN50351.1"/>
    <property type="molecule type" value="Genomic_DNA"/>
</dbReference>
<feature type="signal peptide" evidence="2">
    <location>
        <begin position="1"/>
        <end position="27"/>
    </location>
</feature>
<reference evidence="3 4" key="4">
    <citation type="journal article" date="2011" name="BMC Genomics">
        <title>RNA-Seq improves annotation of protein-coding genes in the cucumber genome.</title>
        <authorList>
            <person name="Li Z."/>
            <person name="Zhang Z."/>
            <person name="Yan P."/>
            <person name="Huang S."/>
            <person name="Fei Z."/>
            <person name="Lin K."/>
        </authorList>
    </citation>
    <scope>NUCLEOTIDE SEQUENCE [LARGE SCALE GENOMIC DNA]</scope>
    <source>
        <strain evidence="4">cv. 9930</strain>
    </source>
</reference>
<evidence type="ECO:0000313" key="3">
    <source>
        <dbReference type="EMBL" id="KGN50351.1"/>
    </source>
</evidence>
<gene>
    <name evidence="3" type="ORF">Csa_5G168880</name>
</gene>
<accession>A0A0A0KRJ9</accession>
<proteinExistence type="predicted"/>
<name>A0A0A0KRJ9_CUCSA</name>
<dbReference type="Gramene" id="KGN50351">
    <property type="protein sequence ID" value="KGN50351"/>
    <property type="gene ID" value="Csa_5G168880"/>
</dbReference>
<feature type="chain" id="PRO_5001965337" evidence="2">
    <location>
        <begin position="28"/>
        <end position="58"/>
    </location>
</feature>
<sequence>MASKKQFSRIVAALLCLLFLLASTATAKRHLLQSPPDVGNLPPSYKDIPWNSKGPYGG</sequence>
<reference evidence="3 4" key="2">
    <citation type="journal article" date="2009" name="PLoS ONE">
        <title>An integrated genetic and cytogenetic map of the cucumber genome.</title>
        <authorList>
            <person name="Ren Y."/>
            <person name="Zhang Z."/>
            <person name="Liu J."/>
            <person name="Staub J.E."/>
            <person name="Han Y."/>
            <person name="Cheng Z."/>
            <person name="Li X."/>
            <person name="Lu J."/>
            <person name="Miao H."/>
            <person name="Kang H."/>
            <person name="Xie B."/>
            <person name="Gu X."/>
            <person name="Wang X."/>
            <person name="Du Y."/>
            <person name="Jin W."/>
            <person name="Huang S."/>
        </authorList>
    </citation>
    <scope>NUCLEOTIDE SEQUENCE [LARGE SCALE GENOMIC DNA]</scope>
    <source>
        <strain evidence="4">cv. 9930</strain>
    </source>
</reference>
<keyword evidence="4" id="KW-1185">Reference proteome</keyword>
<dbReference type="Proteomes" id="UP000029981">
    <property type="component" value="Chromosome 5"/>
</dbReference>
<reference evidence="3 4" key="3">
    <citation type="journal article" date="2010" name="BMC Genomics">
        <title>Transcriptome sequencing and comparative analysis of cucumber flowers with different sex types.</title>
        <authorList>
            <person name="Guo S."/>
            <person name="Zheng Y."/>
            <person name="Joung J.G."/>
            <person name="Liu S."/>
            <person name="Zhang Z."/>
            <person name="Crasta O.R."/>
            <person name="Sobral B.W."/>
            <person name="Xu Y."/>
            <person name="Huang S."/>
            <person name="Fei Z."/>
        </authorList>
    </citation>
    <scope>NUCLEOTIDE SEQUENCE [LARGE SCALE GENOMIC DNA]</scope>
    <source>
        <strain evidence="4">cv. 9930</strain>
    </source>
</reference>
<protein>
    <submittedName>
        <fullName evidence="3">Uncharacterized protein</fullName>
    </submittedName>
</protein>
<evidence type="ECO:0000313" key="4">
    <source>
        <dbReference type="Proteomes" id="UP000029981"/>
    </source>
</evidence>
<keyword evidence="2" id="KW-0732">Signal</keyword>
<feature type="region of interest" description="Disordered" evidence="1">
    <location>
        <begin position="32"/>
        <end position="58"/>
    </location>
</feature>
<dbReference type="AlphaFoldDB" id="A0A0A0KRJ9"/>
<evidence type="ECO:0000256" key="1">
    <source>
        <dbReference type="SAM" id="MobiDB-lite"/>
    </source>
</evidence>